<evidence type="ECO:0000313" key="3">
    <source>
        <dbReference type="Proteomes" id="UP000682308"/>
    </source>
</evidence>
<feature type="region of interest" description="Disordered" evidence="1">
    <location>
        <begin position="145"/>
        <end position="190"/>
    </location>
</feature>
<accession>A0A941FM05</accession>
<keyword evidence="3" id="KW-1185">Reference proteome</keyword>
<comment type="caution">
    <text evidence="2">The sequence shown here is derived from an EMBL/GenBank/DDBJ whole genome shotgun (WGS) entry which is preliminary data.</text>
</comment>
<protein>
    <submittedName>
        <fullName evidence="2">Uncharacterized protein</fullName>
    </submittedName>
</protein>
<dbReference type="EMBL" id="JAGTPG010000002">
    <property type="protein sequence ID" value="MBR8642697.1"/>
    <property type="molecule type" value="Genomic_DNA"/>
</dbReference>
<gene>
    <name evidence="2" type="ORF">KEF29_33720</name>
</gene>
<name>A0A941FM05_9ACTN</name>
<organism evidence="2 3">
    <name type="scientific">Streptomyces tuirus</name>
    <dbReference type="NCBI Taxonomy" id="68278"/>
    <lineage>
        <taxon>Bacteria</taxon>
        <taxon>Bacillati</taxon>
        <taxon>Actinomycetota</taxon>
        <taxon>Actinomycetes</taxon>
        <taxon>Kitasatosporales</taxon>
        <taxon>Streptomycetaceae</taxon>
        <taxon>Streptomyces</taxon>
    </lineage>
</organism>
<evidence type="ECO:0000256" key="1">
    <source>
        <dbReference type="SAM" id="MobiDB-lite"/>
    </source>
</evidence>
<proteinExistence type="predicted"/>
<dbReference type="Proteomes" id="UP000682308">
    <property type="component" value="Unassembled WGS sequence"/>
</dbReference>
<sequence length="190" mass="20911">MPSCSTIGLGTNVSEWVSTAQTMRYPTLFLLDLCRSGRSARLPFLLQHAGRDTYAWVIAAAASDEAAYDGRFSVAAAEVLDELARTGLGTSTTRPYVAFSVVARRIRQRLEAMPGIPQTVVATPLDQGLDDPLLPFFPNPNYREDPCSRRRRALPRRSAPSWTTSWTRAPRRRSTSWTASAHTSPGAARS</sequence>
<evidence type="ECO:0000313" key="2">
    <source>
        <dbReference type="EMBL" id="MBR8642697.1"/>
    </source>
</evidence>
<dbReference type="AlphaFoldDB" id="A0A941FM05"/>
<reference evidence="2 3" key="1">
    <citation type="submission" date="2021-04" db="EMBL/GenBank/DDBJ databases">
        <title>Characterization of the biosynthetic gene cluster of new lipopeptides with antitumor activity in the genome of the marine Streptomyces PHM034.</title>
        <authorList>
            <person name="Ceniceros A."/>
            <person name="Canedo L."/>
            <person name="Mendez C."/>
            <person name="Olano C."/>
            <person name="Schleissner C."/>
            <person name="Cuevas C."/>
            <person name="De La Calle F."/>
            <person name="Salas J.A."/>
        </authorList>
    </citation>
    <scope>NUCLEOTIDE SEQUENCE [LARGE SCALE GENOMIC DNA]</scope>
    <source>
        <strain evidence="2 3">PHM034</strain>
    </source>
</reference>